<dbReference type="AlphaFoldDB" id="A0A934RKZ2"/>
<feature type="transmembrane region" description="Helical" evidence="1">
    <location>
        <begin position="178"/>
        <end position="202"/>
    </location>
</feature>
<evidence type="ECO:0000313" key="3">
    <source>
        <dbReference type="Proteomes" id="UP000604083"/>
    </source>
</evidence>
<feature type="transmembrane region" description="Helical" evidence="1">
    <location>
        <begin position="423"/>
        <end position="448"/>
    </location>
</feature>
<accession>A0A934RKZ2</accession>
<feature type="transmembrane region" description="Helical" evidence="1">
    <location>
        <begin position="140"/>
        <end position="158"/>
    </location>
</feature>
<feature type="transmembrane region" description="Helical" evidence="1">
    <location>
        <begin position="7"/>
        <end position="24"/>
    </location>
</feature>
<feature type="transmembrane region" description="Helical" evidence="1">
    <location>
        <begin position="298"/>
        <end position="319"/>
    </location>
</feature>
<protein>
    <recommendedName>
        <fullName evidence="4">Gluconate transporter</fullName>
    </recommendedName>
</protein>
<feature type="transmembrane region" description="Helical" evidence="1">
    <location>
        <begin position="59"/>
        <end position="81"/>
    </location>
</feature>
<feature type="transmembrane region" description="Helical" evidence="1">
    <location>
        <begin position="30"/>
        <end position="47"/>
    </location>
</feature>
<dbReference type="Pfam" id="PF02447">
    <property type="entry name" value="GntP_permease"/>
    <property type="match status" value="1"/>
</dbReference>
<feature type="transmembrane region" description="Helical" evidence="1">
    <location>
        <begin position="227"/>
        <end position="247"/>
    </location>
</feature>
<feature type="transmembrane region" description="Helical" evidence="1">
    <location>
        <begin position="259"/>
        <end position="286"/>
    </location>
</feature>
<organism evidence="2 3">
    <name type="scientific">Roseibacillus ishigakijimensis</name>
    <dbReference type="NCBI Taxonomy" id="454146"/>
    <lineage>
        <taxon>Bacteria</taxon>
        <taxon>Pseudomonadati</taxon>
        <taxon>Verrucomicrobiota</taxon>
        <taxon>Verrucomicrobiia</taxon>
        <taxon>Verrucomicrobiales</taxon>
        <taxon>Verrucomicrobiaceae</taxon>
        <taxon>Roseibacillus</taxon>
    </lineage>
</organism>
<gene>
    <name evidence="2" type="ORF">JIN78_01190</name>
</gene>
<dbReference type="InterPro" id="IPR003474">
    <property type="entry name" value="Glcn_transporter"/>
</dbReference>
<proteinExistence type="predicted"/>
<dbReference type="GO" id="GO:0005886">
    <property type="term" value="C:plasma membrane"/>
    <property type="evidence" value="ECO:0007669"/>
    <property type="project" value="TreeGrafter"/>
</dbReference>
<keyword evidence="3" id="KW-1185">Reference proteome</keyword>
<evidence type="ECO:0008006" key="4">
    <source>
        <dbReference type="Google" id="ProtNLM"/>
    </source>
</evidence>
<dbReference type="PANTHER" id="PTHR30354">
    <property type="entry name" value="GNT FAMILY GLUCONATE TRANSPORTER"/>
    <property type="match status" value="1"/>
</dbReference>
<feature type="transmembrane region" description="Helical" evidence="1">
    <location>
        <begin position="101"/>
        <end position="133"/>
    </location>
</feature>
<keyword evidence="1" id="KW-0812">Transmembrane</keyword>
<evidence type="ECO:0000256" key="1">
    <source>
        <dbReference type="SAM" id="Phobius"/>
    </source>
</evidence>
<evidence type="ECO:0000313" key="2">
    <source>
        <dbReference type="EMBL" id="MBK1832660.1"/>
    </source>
</evidence>
<name>A0A934RKZ2_9BACT</name>
<dbReference type="PANTHER" id="PTHR30354:SF25">
    <property type="entry name" value="INNER MEMBRANE PERMEASE YGBN"/>
    <property type="match status" value="1"/>
</dbReference>
<dbReference type="Proteomes" id="UP000604083">
    <property type="component" value="Unassembled WGS sequence"/>
</dbReference>
<feature type="transmembrane region" description="Helical" evidence="1">
    <location>
        <begin position="387"/>
        <end position="411"/>
    </location>
</feature>
<dbReference type="NCBIfam" id="TIGR00791">
    <property type="entry name" value="gntP"/>
    <property type="match status" value="1"/>
</dbReference>
<dbReference type="PIRSF" id="PIRSF002746">
    <property type="entry name" value="Gluconate_transporter"/>
    <property type="match status" value="1"/>
</dbReference>
<keyword evidence="1" id="KW-0472">Membrane</keyword>
<dbReference type="RefSeq" id="WP_200390092.1">
    <property type="nucleotide sequence ID" value="NZ_JAENIO010000002.1"/>
</dbReference>
<keyword evidence="1" id="KW-1133">Transmembrane helix</keyword>
<sequence>MFADSPFVAVLISVAFLLGLILWLRLQAFVALLVGSLFFAVIIGMPLDDIIDTVVTGMGSSLGLVSILIGLGAIFGIFLEHSGGAQVLAKRMLGAFGEKNAAWALVVAGFLISIPVFLDVALVILAPLLLALARAQSKPMLAFGLPLLAGMAVTHAFVPPTPGPIIVAENIGAELGWVIFFGAIVGFPAAILSGPLWAGWIVPRLNLAVPEPLAEEEKDEDSQPVPFRLVLALIALPIVLIVAAAVAKAAFPPQDGAWWFSWLLFLGHPIVALLLATLLAMFLLGTRRGVGKEEQMELAGRALGPAGVIILVTGAGGVFKQVLVDSGAGEALAAQMAGLAMGPITLAWLLATVVRVTQGSATVSMIAASALMAPLLEPMALSQAHLALVVVAIAAGATTLSHVNDSGFWLISRYLQITEKETLRSWSVATVIISLVGWLGALALSLLVS</sequence>
<comment type="caution">
    <text evidence="2">The sequence shown here is derived from an EMBL/GenBank/DDBJ whole genome shotgun (WGS) entry which is preliminary data.</text>
</comment>
<feature type="transmembrane region" description="Helical" evidence="1">
    <location>
        <begin position="331"/>
        <end position="351"/>
    </location>
</feature>
<dbReference type="GO" id="GO:0015128">
    <property type="term" value="F:gluconate transmembrane transporter activity"/>
    <property type="evidence" value="ECO:0007669"/>
    <property type="project" value="InterPro"/>
</dbReference>
<reference evidence="2" key="1">
    <citation type="submission" date="2021-01" db="EMBL/GenBank/DDBJ databases">
        <title>Modified the classification status of verrucomicrobia.</title>
        <authorList>
            <person name="Feng X."/>
        </authorList>
    </citation>
    <scope>NUCLEOTIDE SEQUENCE</scope>
    <source>
        <strain evidence="2">KCTC 12986</strain>
    </source>
</reference>
<dbReference type="EMBL" id="JAENIO010000002">
    <property type="protein sequence ID" value="MBK1832660.1"/>
    <property type="molecule type" value="Genomic_DNA"/>
</dbReference>